<protein>
    <recommendedName>
        <fullName evidence="1">SiaC family regulatory phosphoprotein domain-containing protein</fullName>
    </recommendedName>
</protein>
<evidence type="ECO:0000313" key="3">
    <source>
        <dbReference type="Proteomes" id="UP000004095"/>
    </source>
</evidence>
<accession>A1ZRV9</accession>
<feature type="domain" description="SiaC family regulatory phosphoprotein" evidence="1">
    <location>
        <begin position="6"/>
        <end position="123"/>
    </location>
</feature>
<dbReference type="InterPro" id="IPR018530">
    <property type="entry name" value="SiaC"/>
</dbReference>
<organism evidence="2 3">
    <name type="scientific">Microscilla marina ATCC 23134</name>
    <dbReference type="NCBI Taxonomy" id="313606"/>
    <lineage>
        <taxon>Bacteria</taxon>
        <taxon>Pseudomonadati</taxon>
        <taxon>Bacteroidota</taxon>
        <taxon>Cytophagia</taxon>
        <taxon>Cytophagales</taxon>
        <taxon>Microscillaceae</taxon>
        <taxon>Microscilla</taxon>
    </lineage>
</organism>
<reference evidence="2 3" key="1">
    <citation type="submission" date="2007-01" db="EMBL/GenBank/DDBJ databases">
        <authorList>
            <person name="Haygood M."/>
            <person name="Podell S."/>
            <person name="Anderson C."/>
            <person name="Hopkinson B."/>
            <person name="Roe K."/>
            <person name="Barbeau K."/>
            <person name="Gaasterland T."/>
            <person name="Ferriera S."/>
            <person name="Johnson J."/>
            <person name="Kravitz S."/>
            <person name="Beeson K."/>
            <person name="Sutton G."/>
            <person name="Rogers Y.-H."/>
            <person name="Friedman R."/>
            <person name="Frazier M."/>
            <person name="Venter J.C."/>
        </authorList>
    </citation>
    <scope>NUCLEOTIDE SEQUENCE [LARGE SCALE GENOMIC DNA]</scope>
    <source>
        <strain evidence="2 3">ATCC 23134</strain>
    </source>
</reference>
<sequence length="131" mass="15030">MENISIQGTSKTPNVNFDVSSGILEISGRSIPENSYQFYEPLLSWLDKYASQPQGTTELTFKLDYFNTSSSMYILGILKKLEKLYLAGHKAEVKWYYDIDDEDMLQTGEDLKQIVKLPIDMVELDAEEDED</sequence>
<dbReference type="EMBL" id="AAWS01000029">
    <property type="protein sequence ID" value="EAY26847.1"/>
    <property type="molecule type" value="Genomic_DNA"/>
</dbReference>
<evidence type="ECO:0000313" key="2">
    <source>
        <dbReference type="EMBL" id="EAY26847.1"/>
    </source>
</evidence>
<comment type="caution">
    <text evidence="2">The sequence shown here is derived from an EMBL/GenBank/DDBJ whole genome shotgun (WGS) entry which is preliminary data.</text>
</comment>
<dbReference type="OrthoDB" id="5297629at2"/>
<dbReference type="AlphaFoldDB" id="A1ZRV9"/>
<evidence type="ECO:0000259" key="1">
    <source>
        <dbReference type="Pfam" id="PF09345"/>
    </source>
</evidence>
<keyword evidence="3" id="KW-1185">Reference proteome</keyword>
<dbReference type="Proteomes" id="UP000004095">
    <property type="component" value="Unassembled WGS sequence"/>
</dbReference>
<dbReference type="Pfam" id="PF09345">
    <property type="entry name" value="SiaC"/>
    <property type="match status" value="1"/>
</dbReference>
<name>A1ZRV9_MICM2</name>
<dbReference type="eggNOG" id="ENOG50312WH">
    <property type="taxonomic scope" value="Bacteria"/>
</dbReference>
<gene>
    <name evidence="2" type="ORF">M23134_04797</name>
</gene>
<dbReference type="RefSeq" id="WP_002700094.1">
    <property type="nucleotide sequence ID" value="NZ_AAWS01000029.1"/>
</dbReference>
<proteinExistence type="predicted"/>